<dbReference type="EMBL" id="DWYY01000057">
    <property type="protein sequence ID" value="HJA92504.1"/>
    <property type="molecule type" value="Genomic_DNA"/>
</dbReference>
<gene>
    <name evidence="1" type="ORF">H9717_05240</name>
</gene>
<name>A0A9D2KZM9_9FIRM</name>
<reference evidence="1" key="1">
    <citation type="journal article" date="2021" name="PeerJ">
        <title>Extensive microbial diversity within the chicken gut microbiome revealed by metagenomics and culture.</title>
        <authorList>
            <person name="Gilroy R."/>
            <person name="Ravi A."/>
            <person name="Getino M."/>
            <person name="Pursley I."/>
            <person name="Horton D.L."/>
            <person name="Alikhan N.F."/>
            <person name="Baker D."/>
            <person name="Gharbi K."/>
            <person name="Hall N."/>
            <person name="Watson M."/>
            <person name="Adriaenssens E.M."/>
            <person name="Foster-Nyarko E."/>
            <person name="Jarju S."/>
            <person name="Secka A."/>
            <person name="Antonio M."/>
            <person name="Oren A."/>
            <person name="Chaudhuri R.R."/>
            <person name="La Ragione R."/>
            <person name="Hildebrand F."/>
            <person name="Pallen M.J."/>
        </authorList>
    </citation>
    <scope>NUCLEOTIDE SEQUENCE</scope>
    <source>
        <strain evidence="1">CHK179-7159</strain>
    </source>
</reference>
<dbReference type="Proteomes" id="UP000886858">
    <property type="component" value="Unassembled WGS sequence"/>
</dbReference>
<organism evidence="1 2">
    <name type="scientific">Candidatus Eisenbergiella merdipullorum</name>
    <dbReference type="NCBI Taxonomy" id="2838553"/>
    <lineage>
        <taxon>Bacteria</taxon>
        <taxon>Bacillati</taxon>
        <taxon>Bacillota</taxon>
        <taxon>Clostridia</taxon>
        <taxon>Lachnospirales</taxon>
        <taxon>Lachnospiraceae</taxon>
        <taxon>Eisenbergiella</taxon>
    </lineage>
</organism>
<reference evidence="1" key="2">
    <citation type="submission" date="2021-04" db="EMBL/GenBank/DDBJ databases">
        <authorList>
            <person name="Gilroy R."/>
        </authorList>
    </citation>
    <scope>NUCLEOTIDE SEQUENCE</scope>
    <source>
        <strain evidence="1">CHK179-7159</strain>
    </source>
</reference>
<protein>
    <submittedName>
        <fullName evidence="1">Uncharacterized protein</fullName>
    </submittedName>
</protein>
<evidence type="ECO:0000313" key="1">
    <source>
        <dbReference type="EMBL" id="HJA92504.1"/>
    </source>
</evidence>
<comment type="caution">
    <text evidence="1">The sequence shown here is derived from an EMBL/GenBank/DDBJ whole genome shotgun (WGS) entry which is preliminary data.</text>
</comment>
<sequence length="163" mass="17816">MIHTKGLRTGKRPGGFLPLLLLVSILGMLTWEMACGAAHQAEPEEVFAAALLEKSGQALLVGVQEESPEVESPDFAIASSEGKGAAASASSCLRKEISFRTLKTVVFLAGFLFAGKNPAFLVRKFLSAFPFPETPHPARFLRELFIQKKKDGKKRRLLLTPEY</sequence>
<dbReference type="AlphaFoldDB" id="A0A9D2KZM9"/>
<accession>A0A9D2KZM9</accession>
<proteinExistence type="predicted"/>
<evidence type="ECO:0000313" key="2">
    <source>
        <dbReference type="Proteomes" id="UP000886858"/>
    </source>
</evidence>